<dbReference type="PANTHER" id="PTHR34197:SF3">
    <property type="entry name" value="DUF740 FAMILY PROTEIN"/>
    <property type="match status" value="1"/>
</dbReference>
<evidence type="ECO:0000313" key="1">
    <source>
        <dbReference type="EMBL" id="KAL3831144.1"/>
    </source>
</evidence>
<dbReference type="AlphaFoldDB" id="A0ABD3T2K7"/>
<keyword evidence="2" id="KW-1185">Reference proteome</keyword>
<reference evidence="1 2" key="1">
    <citation type="submission" date="2024-12" db="EMBL/GenBank/DDBJ databases">
        <title>The unique morphological basis and parallel evolutionary history of personate flowers in Penstemon.</title>
        <authorList>
            <person name="Depatie T.H."/>
            <person name="Wessinger C.A."/>
        </authorList>
    </citation>
    <scope>NUCLEOTIDE SEQUENCE [LARGE SCALE GENOMIC DNA]</scope>
    <source>
        <strain evidence="1">WTNN_2</strain>
        <tissue evidence="1">Leaf</tissue>
    </source>
</reference>
<name>A0ABD3T2K7_9LAMI</name>
<accession>A0ABD3T2K7</accession>
<dbReference type="PANTHER" id="PTHR34197">
    <property type="entry name" value="OS04G0591300 PROTEIN"/>
    <property type="match status" value="1"/>
</dbReference>
<dbReference type="EMBL" id="JBJXBP010000005">
    <property type="protein sequence ID" value="KAL3831144.1"/>
    <property type="molecule type" value="Genomic_DNA"/>
</dbReference>
<proteinExistence type="predicted"/>
<sequence length="342" mass="38482">MKERGKAVETYNNTLPSNFNYSLSELMPCNKHPRSSSSSSSSVGVCAYCLKERLVKLVCSDCGEQRLSSCSCSDFDVSSSYRNSCSTTLTDVGSVGRISFLLENEKIELNKIPNSRKEDKTEQVIFLRRSSSSCVEAKKSNGFWKIKRLFKKKRSKGFCDDDDNKSETTWVSNVMGVSRSRSLCSFRGNNNSNNNNNNVHNQELEGSDYAFSSAKISDVTSGIFLESDKQSNEAEHRKSGAKSENPIEIERGYYVPKMSIKESDFSAMDESKFIDLKLDLESEVNVESLKSNGLSCNFGDSLRAAVKERGLKRKSKSKSHKVWKWIFRHNSSSKKDGDMFKL</sequence>
<dbReference type="Proteomes" id="UP001634393">
    <property type="component" value="Unassembled WGS sequence"/>
</dbReference>
<protein>
    <submittedName>
        <fullName evidence="1">Uncharacterized protein</fullName>
    </submittedName>
</protein>
<evidence type="ECO:0000313" key="2">
    <source>
        <dbReference type="Proteomes" id="UP001634393"/>
    </source>
</evidence>
<gene>
    <name evidence="1" type="ORF">ACJIZ3_019946</name>
</gene>
<organism evidence="1 2">
    <name type="scientific">Penstemon smallii</name>
    <dbReference type="NCBI Taxonomy" id="265156"/>
    <lineage>
        <taxon>Eukaryota</taxon>
        <taxon>Viridiplantae</taxon>
        <taxon>Streptophyta</taxon>
        <taxon>Embryophyta</taxon>
        <taxon>Tracheophyta</taxon>
        <taxon>Spermatophyta</taxon>
        <taxon>Magnoliopsida</taxon>
        <taxon>eudicotyledons</taxon>
        <taxon>Gunneridae</taxon>
        <taxon>Pentapetalae</taxon>
        <taxon>asterids</taxon>
        <taxon>lamiids</taxon>
        <taxon>Lamiales</taxon>
        <taxon>Plantaginaceae</taxon>
        <taxon>Cheloneae</taxon>
        <taxon>Penstemon</taxon>
    </lineage>
</organism>
<comment type="caution">
    <text evidence="1">The sequence shown here is derived from an EMBL/GenBank/DDBJ whole genome shotgun (WGS) entry which is preliminary data.</text>
</comment>